<dbReference type="EC" id="2.7.13.3" evidence="3"/>
<dbReference type="PROSITE" id="PS50109">
    <property type="entry name" value="HIS_KIN"/>
    <property type="match status" value="1"/>
</dbReference>
<dbReference type="CDD" id="cd00082">
    <property type="entry name" value="HisKA"/>
    <property type="match status" value="1"/>
</dbReference>
<evidence type="ECO:0000256" key="8">
    <source>
        <dbReference type="ARBA" id="ARBA00022692"/>
    </source>
</evidence>
<dbReference type="PRINTS" id="PR00344">
    <property type="entry name" value="BCTRLSENSOR"/>
</dbReference>
<dbReference type="CDD" id="cd00075">
    <property type="entry name" value="HATPase"/>
    <property type="match status" value="1"/>
</dbReference>
<dbReference type="SUPFAM" id="SSF55874">
    <property type="entry name" value="ATPase domain of HSP90 chaperone/DNA topoisomerase II/histidine kinase"/>
    <property type="match status" value="1"/>
</dbReference>
<dbReference type="InterPro" id="IPR036890">
    <property type="entry name" value="HATPase_C_sf"/>
</dbReference>
<dbReference type="STRING" id="889306.KP78_30340"/>
<evidence type="ECO:0000259" key="17">
    <source>
        <dbReference type="PROSITE" id="PS50885"/>
    </source>
</evidence>
<comment type="subcellular location">
    <subcellularLocation>
        <location evidence="2">Cell membrane</location>
        <topology evidence="2">Multi-pass membrane protein</topology>
    </subcellularLocation>
</comment>
<dbReference type="AlphaFoldDB" id="A0A0C2R5G0"/>
<dbReference type="InterPro" id="IPR041610">
    <property type="entry name" value="ArlS_N"/>
</dbReference>
<keyword evidence="9" id="KW-0547">Nucleotide-binding</keyword>
<dbReference type="FunFam" id="3.30.565.10:FF:000006">
    <property type="entry name" value="Sensor histidine kinase WalK"/>
    <property type="match status" value="1"/>
</dbReference>
<dbReference type="GO" id="GO:0005886">
    <property type="term" value="C:plasma membrane"/>
    <property type="evidence" value="ECO:0007669"/>
    <property type="project" value="UniProtKB-SubCell"/>
</dbReference>
<keyword evidence="19" id="KW-1185">Reference proteome</keyword>
<keyword evidence="7 18" id="KW-0808">Transferase</keyword>
<keyword evidence="12 15" id="KW-1133">Transmembrane helix</keyword>
<feature type="domain" description="HAMP" evidence="17">
    <location>
        <begin position="191"/>
        <end position="244"/>
    </location>
</feature>
<dbReference type="SUPFAM" id="SSF47384">
    <property type="entry name" value="Homodimeric domain of signal transducing histidine kinase"/>
    <property type="match status" value="1"/>
</dbReference>
<dbReference type="PANTHER" id="PTHR45528:SF12">
    <property type="entry name" value="SENSOR HISTIDINE KINASE ARSS"/>
    <property type="match status" value="1"/>
</dbReference>
<dbReference type="RefSeq" id="WP_041089845.1">
    <property type="nucleotide sequence ID" value="NZ_JXRP01000018.1"/>
</dbReference>
<dbReference type="InterPro" id="IPR003594">
    <property type="entry name" value="HATPase_dom"/>
</dbReference>
<gene>
    <name evidence="18" type="ORF">KP78_30340</name>
</gene>
<reference evidence="18 19" key="1">
    <citation type="submission" date="2015-01" db="EMBL/GenBank/DDBJ databases">
        <title>Genome sequencing of Jeotgalibacillus soli.</title>
        <authorList>
            <person name="Goh K.M."/>
            <person name="Chan K.-G."/>
            <person name="Yaakop A.S."/>
            <person name="Ee R."/>
            <person name="Gan H.M."/>
            <person name="Chan C.S."/>
        </authorList>
    </citation>
    <scope>NUCLEOTIDE SEQUENCE [LARGE SCALE GENOMIC DNA]</scope>
    <source>
        <strain evidence="18 19">P9</strain>
    </source>
</reference>
<evidence type="ECO:0000256" key="2">
    <source>
        <dbReference type="ARBA" id="ARBA00004651"/>
    </source>
</evidence>
<name>A0A0C2R5G0_9BACL</name>
<evidence type="ECO:0000256" key="1">
    <source>
        <dbReference type="ARBA" id="ARBA00000085"/>
    </source>
</evidence>
<evidence type="ECO:0000256" key="12">
    <source>
        <dbReference type="ARBA" id="ARBA00022989"/>
    </source>
</evidence>
<evidence type="ECO:0000256" key="11">
    <source>
        <dbReference type="ARBA" id="ARBA00022840"/>
    </source>
</evidence>
<dbReference type="Pfam" id="PF00672">
    <property type="entry name" value="HAMP"/>
    <property type="match status" value="1"/>
</dbReference>
<comment type="caution">
    <text evidence="18">The sequence shown here is derived from an EMBL/GenBank/DDBJ whole genome shotgun (WGS) entry which is preliminary data.</text>
</comment>
<dbReference type="SMART" id="SM00304">
    <property type="entry name" value="HAMP"/>
    <property type="match status" value="1"/>
</dbReference>
<proteinExistence type="predicted"/>
<sequence>MKRITFLWNHLSLRWKWTLASGASIFLVFTIFSVILIVAMSQWMMQEEENTVNTVLHDITVFYNQRSPIVTAEDVAESRELVEQIHEKGQTIRLYNADGFELFSIGSEATGQVSVPFEPVQHKQVERRSSQDGQVLIGRSPIISDQFRGYAEVVHPLIQYESMRNYMILLSIILGSGGLLFSAVFAYYLAGKFVSPVVALGHAMRRTQKQDLQERLEIPVVQDEVGGLVVIFNEMMDELEASFRQQRQFVEDASHELRTPIQIIEGHLSLINRWGKKDPSVLEESLGISMQELERIKHLVNELLTLSRADREVAPAGNASEYSYRILEQLIERFKELYPEREIIFSFDENEMPVTLEKHHIEQIMSILLDNAIKYSEDSKRVEINAKCKDDSVVIQVNDQGIGIPHEDLPFIFDRFYRVDKARSREQGGNGLGLSIAKRLLSLYGGTISAESSLGEGTTITLMLPVSNQSIR</sequence>
<evidence type="ECO:0000313" key="18">
    <source>
        <dbReference type="EMBL" id="KIL45490.1"/>
    </source>
</evidence>
<dbReference type="SMART" id="SM00388">
    <property type="entry name" value="HisKA"/>
    <property type="match status" value="1"/>
</dbReference>
<keyword evidence="8 15" id="KW-0812">Transmembrane</keyword>
<evidence type="ECO:0000256" key="9">
    <source>
        <dbReference type="ARBA" id="ARBA00022741"/>
    </source>
</evidence>
<dbReference type="Gene3D" id="1.10.287.130">
    <property type="match status" value="1"/>
</dbReference>
<evidence type="ECO:0000256" key="6">
    <source>
        <dbReference type="ARBA" id="ARBA00022553"/>
    </source>
</evidence>
<keyword evidence="6" id="KW-0597">Phosphoprotein</keyword>
<keyword evidence="11" id="KW-0067">ATP-binding</keyword>
<dbReference type="FunFam" id="1.10.287.130:FF:000001">
    <property type="entry name" value="Two-component sensor histidine kinase"/>
    <property type="match status" value="1"/>
</dbReference>
<dbReference type="OrthoDB" id="9786919at2"/>
<keyword evidence="13" id="KW-0902">Two-component regulatory system</keyword>
<dbReference type="Pfam" id="PF00512">
    <property type="entry name" value="HisKA"/>
    <property type="match status" value="1"/>
</dbReference>
<evidence type="ECO:0000256" key="13">
    <source>
        <dbReference type="ARBA" id="ARBA00023012"/>
    </source>
</evidence>
<dbReference type="Pfam" id="PF02518">
    <property type="entry name" value="HATPase_c"/>
    <property type="match status" value="1"/>
</dbReference>
<dbReference type="InterPro" id="IPR005467">
    <property type="entry name" value="His_kinase_dom"/>
</dbReference>
<keyword evidence="14 15" id="KW-0472">Membrane</keyword>
<evidence type="ECO:0000256" key="7">
    <source>
        <dbReference type="ARBA" id="ARBA00022679"/>
    </source>
</evidence>
<dbReference type="Gene3D" id="6.10.340.10">
    <property type="match status" value="1"/>
</dbReference>
<accession>A0A0C2R5G0</accession>
<dbReference type="InterPro" id="IPR050398">
    <property type="entry name" value="HssS/ArlS-like"/>
</dbReference>
<dbReference type="InterPro" id="IPR036097">
    <property type="entry name" value="HisK_dim/P_sf"/>
</dbReference>
<protein>
    <recommendedName>
        <fullName evidence="4">Signal transduction histidine-protein kinase ArlS</fullName>
        <ecNumber evidence="3">2.7.13.3</ecNumber>
    </recommendedName>
</protein>
<dbReference type="Pfam" id="PF18719">
    <property type="entry name" value="ArlS_N"/>
    <property type="match status" value="1"/>
</dbReference>
<dbReference type="SMART" id="SM00387">
    <property type="entry name" value="HATPase_c"/>
    <property type="match status" value="1"/>
</dbReference>
<dbReference type="InterPro" id="IPR004358">
    <property type="entry name" value="Sig_transdc_His_kin-like_C"/>
</dbReference>
<evidence type="ECO:0000259" key="16">
    <source>
        <dbReference type="PROSITE" id="PS50109"/>
    </source>
</evidence>
<dbReference type="PATRIC" id="fig|889306.3.peg.3045"/>
<evidence type="ECO:0000256" key="5">
    <source>
        <dbReference type="ARBA" id="ARBA00022475"/>
    </source>
</evidence>
<evidence type="ECO:0000256" key="15">
    <source>
        <dbReference type="SAM" id="Phobius"/>
    </source>
</evidence>
<dbReference type="Gene3D" id="3.30.565.10">
    <property type="entry name" value="Histidine kinase-like ATPase, C-terminal domain"/>
    <property type="match status" value="1"/>
</dbReference>
<dbReference type="CDD" id="cd06225">
    <property type="entry name" value="HAMP"/>
    <property type="match status" value="1"/>
</dbReference>
<dbReference type="Proteomes" id="UP000031938">
    <property type="component" value="Unassembled WGS sequence"/>
</dbReference>
<keyword evidence="5" id="KW-1003">Cell membrane</keyword>
<feature type="domain" description="Histidine kinase" evidence="16">
    <location>
        <begin position="252"/>
        <end position="468"/>
    </location>
</feature>
<feature type="transmembrane region" description="Helical" evidence="15">
    <location>
        <begin position="166"/>
        <end position="190"/>
    </location>
</feature>
<evidence type="ECO:0000256" key="14">
    <source>
        <dbReference type="ARBA" id="ARBA00023136"/>
    </source>
</evidence>
<organism evidence="18 19">
    <name type="scientific">Jeotgalibacillus soli</name>
    <dbReference type="NCBI Taxonomy" id="889306"/>
    <lineage>
        <taxon>Bacteria</taxon>
        <taxon>Bacillati</taxon>
        <taxon>Bacillota</taxon>
        <taxon>Bacilli</taxon>
        <taxon>Bacillales</taxon>
        <taxon>Caryophanaceae</taxon>
        <taxon>Jeotgalibacillus</taxon>
    </lineage>
</organism>
<dbReference type="GO" id="GO:0000155">
    <property type="term" value="F:phosphorelay sensor kinase activity"/>
    <property type="evidence" value="ECO:0007669"/>
    <property type="project" value="InterPro"/>
</dbReference>
<evidence type="ECO:0000313" key="19">
    <source>
        <dbReference type="Proteomes" id="UP000031938"/>
    </source>
</evidence>
<evidence type="ECO:0000256" key="3">
    <source>
        <dbReference type="ARBA" id="ARBA00012438"/>
    </source>
</evidence>
<dbReference type="GO" id="GO:0005524">
    <property type="term" value="F:ATP binding"/>
    <property type="evidence" value="ECO:0007669"/>
    <property type="project" value="UniProtKB-KW"/>
</dbReference>
<dbReference type="InterPro" id="IPR003661">
    <property type="entry name" value="HisK_dim/P_dom"/>
</dbReference>
<dbReference type="PANTHER" id="PTHR45528">
    <property type="entry name" value="SENSOR HISTIDINE KINASE CPXA"/>
    <property type="match status" value="1"/>
</dbReference>
<comment type="catalytic activity">
    <reaction evidence="1">
        <text>ATP + protein L-histidine = ADP + protein N-phospho-L-histidine.</text>
        <dbReference type="EC" id="2.7.13.3"/>
    </reaction>
</comment>
<feature type="transmembrane region" description="Helical" evidence="15">
    <location>
        <begin position="20"/>
        <end position="40"/>
    </location>
</feature>
<dbReference type="InterPro" id="IPR003660">
    <property type="entry name" value="HAMP_dom"/>
</dbReference>
<evidence type="ECO:0000256" key="10">
    <source>
        <dbReference type="ARBA" id="ARBA00022777"/>
    </source>
</evidence>
<dbReference type="EMBL" id="JXRP01000018">
    <property type="protein sequence ID" value="KIL45490.1"/>
    <property type="molecule type" value="Genomic_DNA"/>
</dbReference>
<evidence type="ECO:0000256" key="4">
    <source>
        <dbReference type="ARBA" id="ARBA00015735"/>
    </source>
</evidence>
<keyword evidence="10 18" id="KW-0418">Kinase</keyword>
<dbReference type="PROSITE" id="PS50885">
    <property type="entry name" value="HAMP"/>
    <property type="match status" value="1"/>
</dbReference>